<feature type="region of interest" description="Disordered" evidence="1">
    <location>
        <begin position="1"/>
        <end position="69"/>
    </location>
</feature>
<protein>
    <recommendedName>
        <fullName evidence="2">DUF4283 domain-containing protein</fullName>
    </recommendedName>
</protein>
<dbReference type="PANTHER" id="PTHR31286">
    <property type="entry name" value="GLYCINE-RICH CELL WALL STRUCTURAL PROTEIN 1.8-LIKE"/>
    <property type="match status" value="1"/>
</dbReference>
<dbReference type="InterPro" id="IPR040256">
    <property type="entry name" value="At4g02000-like"/>
</dbReference>
<evidence type="ECO:0000313" key="3">
    <source>
        <dbReference type="EMBL" id="KAK9053515.1"/>
    </source>
</evidence>
<feature type="region of interest" description="Disordered" evidence="1">
    <location>
        <begin position="495"/>
        <end position="533"/>
    </location>
</feature>
<feature type="region of interest" description="Disordered" evidence="1">
    <location>
        <begin position="429"/>
        <end position="476"/>
    </location>
</feature>
<sequence>MEVEQTLNRNDTVAAAGAQTAVPETGSDSTTPTAILADAGKLSSPDTSNCSINSNPGEPYSPIHPIAYDSPMTDTRAPIVSPAIPMVDPHIINYTLALNHTTTSGGAQNPSPETTPTTLPHTALTSNPHLANDPRTVVENIHSAHTNQPKHQTVTRNAWLSSGPGKSSFADKLKRSNAVEEVKIEYVPPVVAPRGNKRAVFATDDLKYTAQRCALMLYGYFLGTSVDFDVVNVNLKRLWRSYDIDQVTKTDAGLYYIKFKSEQGMNEVLENGPWMINNIPILLNRWEPGISLHKQEPSSIPIWVTVHNVPIELWSGKGISKLMSVIGYPLLMDKSTQERCLNQNGKLGYVRVLVEISAESELPTDVEIEFPSINNRPGRIAKLDVSYQWKPAACTFCKVFGHTTKLCKKRPLSDEEILAANEKEIVAKNKSQTTTKDSIDEEGFVTVGKKNRREPNNNQKVTNEAKGKSVASDNHAKPIEAQQIRSYQKLLTSSDPIVQQKMRELHEHHIESLKPKHHGNKSAPPEPKQKAPA</sequence>
<dbReference type="Proteomes" id="UP001408789">
    <property type="component" value="Unassembled WGS sequence"/>
</dbReference>
<name>A0AAP0CBU3_9ASTR</name>
<evidence type="ECO:0000256" key="1">
    <source>
        <dbReference type="SAM" id="MobiDB-lite"/>
    </source>
</evidence>
<feature type="compositionally biased region" description="Low complexity" evidence="1">
    <location>
        <begin position="110"/>
        <end position="126"/>
    </location>
</feature>
<proteinExistence type="predicted"/>
<dbReference type="PANTHER" id="PTHR31286:SF99">
    <property type="entry name" value="DUF4283 DOMAIN-CONTAINING PROTEIN"/>
    <property type="match status" value="1"/>
</dbReference>
<comment type="caution">
    <text evidence="3">The sequence shown here is derived from an EMBL/GenBank/DDBJ whole genome shotgun (WGS) entry which is preliminary data.</text>
</comment>
<organism evidence="3 4">
    <name type="scientific">Deinandra increscens subsp. villosa</name>
    <dbReference type="NCBI Taxonomy" id="3103831"/>
    <lineage>
        <taxon>Eukaryota</taxon>
        <taxon>Viridiplantae</taxon>
        <taxon>Streptophyta</taxon>
        <taxon>Embryophyta</taxon>
        <taxon>Tracheophyta</taxon>
        <taxon>Spermatophyta</taxon>
        <taxon>Magnoliopsida</taxon>
        <taxon>eudicotyledons</taxon>
        <taxon>Gunneridae</taxon>
        <taxon>Pentapetalae</taxon>
        <taxon>asterids</taxon>
        <taxon>campanulids</taxon>
        <taxon>Asterales</taxon>
        <taxon>Asteraceae</taxon>
        <taxon>Asteroideae</taxon>
        <taxon>Heliantheae alliance</taxon>
        <taxon>Madieae</taxon>
        <taxon>Madiinae</taxon>
        <taxon>Deinandra</taxon>
    </lineage>
</organism>
<dbReference type="InterPro" id="IPR025558">
    <property type="entry name" value="DUF4283"/>
</dbReference>
<gene>
    <name evidence="3" type="ORF">SSX86_027507</name>
</gene>
<feature type="region of interest" description="Disordered" evidence="1">
    <location>
        <begin position="101"/>
        <end position="128"/>
    </location>
</feature>
<dbReference type="EMBL" id="JBCNJP010000026">
    <property type="protein sequence ID" value="KAK9053515.1"/>
    <property type="molecule type" value="Genomic_DNA"/>
</dbReference>
<accession>A0AAP0CBU3</accession>
<dbReference type="AlphaFoldDB" id="A0AAP0CBU3"/>
<feature type="domain" description="DUF4283" evidence="2">
    <location>
        <begin position="210"/>
        <end position="292"/>
    </location>
</feature>
<feature type="compositionally biased region" description="Basic and acidic residues" evidence="1">
    <location>
        <begin position="501"/>
        <end position="514"/>
    </location>
</feature>
<keyword evidence="4" id="KW-1185">Reference proteome</keyword>
<reference evidence="3 4" key="1">
    <citation type="submission" date="2024-04" db="EMBL/GenBank/DDBJ databases">
        <title>The reference genome of an endangered Asteraceae, Deinandra increscens subsp. villosa, native to the Central Coast of California.</title>
        <authorList>
            <person name="Guilliams M."/>
            <person name="Hasenstab-Lehman K."/>
            <person name="Meyer R."/>
            <person name="Mcevoy S."/>
        </authorList>
    </citation>
    <scope>NUCLEOTIDE SEQUENCE [LARGE SCALE GENOMIC DNA]</scope>
    <source>
        <tissue evidence="3">Leaf</tissue>
    </source>
</reference>
<feature type="compositionally biased region" description="Polar residues" evidence="1">
    <location>
        <begin position="44"/>
        <end position="56"/>
    </location>
</feature>
<dbReference type="Pfam" id="PF14111">
    <property type="entry name" value="DUF4283"/>
    <property type="match status" value="1"/>
</dbReference>
<feature type="compositionally biased region" description="Polar residues" evidence="1">
    <location>
        <begin position="1"/>
        <end position="11"/>
    </location>
</feature>
<evidence type="ECO:0000313" key="4">
    <source>
        <dbReference type="Proteomes" id="UP001408789"/>
    </source>
</evidence>
<evidence type="ECO:0000259" key="2">
    <source>
        <dbReference type="Pfam" id="PF14111"/>
    </source>
</evidence>